<reference evidence="1" key="1">
    <citation type="journal article" date="2011" name="Environ. Microbiol.">
        <title>Genomic insights into the metabolic potential of the polycyclic aromatic hydrocarbon degrading sulfate-reducing Deltaproteobacterium N47.</title>
        <authorList>
            <person name="Bergmann F."/>
            <person name="Selesi D."/>
            <person name="Weinmaier T."/>
            <person name="Tischler P."/>
            <person name="Rattei T."/>
            <person name="Meckenstock R.U."/>
        </authorList>
    </citation>
    <scope>NUCLEOTIDE SEQUENCE</scope>
</reference>
<dbReference type="EMBL" id="FR695877">
    <property type="protein sequence ID" value="CBX30612.1"/>
    <property type="molecule type" value="Genomic_DNA"/>
</dbReference>
<protein>
    <submittedName>
        <fullName evidence="1">Uncharacterized protein</fullName>
    </submittedName>
</protein>
<evidence type="ECO:0000313" key="1">
    <source>
        <dbReference type="EMBL" id="CBX30612.1"/>
    </source>
</evidence>
<organism evidence="1">
    <name type="scientific">uncultured Desulfobacterium sp</name>
    <dbReference type="NCBI Taxonomy" id="201089"/>
    <lineage>
        <taxon>Bacteria</taxon>
        <taxon>Pseudomonadati</taxon>
        <taxon>Thermodesulfobacteriota</taxon>
        <taxon>Desulfobacteria</taxon>
        <taxon>Desulfobacterales</taxon>
        <taxon>Desulfobacteriaceae</taxon>
        <taxon>Desulfobacterium</taxon>
        <taxon>environmental samples</taxon>
    </lineage>
</organism>
<sequence>MSKNGRRISFILGHVLLIGTLILTAPLSARAVEFETIRSNMKNMTSVAWDDYSNSLKGQSVSWSGWISDVKEQWLGGYKILIDMDPPGSASVQDVYIEDLDKSVAARFSKDQKVRFSGRIKSVMSVLGSCAVTLENASINGNY</sequence>
<proteinExistence type="predicted"/>
<name>E1YKH9_9BACT</name>
<gene>
    <name evidence="1" type="ORF">N47_E41240</name>
</gene>
<dbReference type="AlphaFoldDB" id="E1YKH9"/>
<accession>E1YKH9</accession>